<evidence type="ECO:0008006" key="3">
    <source>
        <dbReference type="Google" id="ProtNLM"/>
    </source>
</evidence>
<dbReference type="InterPro" id="IPR010985">
    <property type="entry name" value="Ribbon_hlx_hlx"/>
</dbReference>
<keyword evidence="2" id="KW-1185">Reference proteome</keyword>
<dbReference type="GO" id="GO:0006355">
    <property type="term" value="P:regulation of DNA-templated transcription"/>
    <property type="evidence" value="ECO:0007669"/>
    <property type="project" value="InterPro"/>
</dbReference>
<evidence type="ECO:0000313" key="2">
    <source>
        <dbReference type="Proteomes" id="UP000484381"/>
    </source>
</evidence>
<dbReference type="InterPro" id="IPR013321">
    <property type="entry name" value="Arc_rbn_hlx_hlx"/>
</dbReference>
<name>A0A7X1NDT7_9BURK</name>
<dbReference type="Proteomes" id="UP000484381">
    <property type="component" value="Unassembled WGS sequence"/>
</dbReference>
<comment type="caution">
    <text evidence="1">The sequence shown here is derived from an EMBL/GenBank/DDBJ whole genome shotgun (WGS) entry which is preliminary data.</text>
</comment>
<dbReference type="EMBL" id="WHNP01000025">
    <property type="protein sequence ID" value="MPW20065.1"/>
    <property type="molecule type" value="Genomic_DNA"/>
</dbReference>
<reference evidence="1 2" key="1">
    <citation type="submission" date="2019-10" db="EMBL/GenBank/DDBJ databases">
        <title>Paraburkholderia sp. isolated from nodules of Mimosa pudica from Brazilian Atlantic Forest soils.</title>
        <authorList>
            <person name="Paulitsch F."/>
            <person name="Hungria M."/>
            <person name="Dall'Agnol R."/>
        </authorList>
    </citation>
    <scope>NUCLEOTIDE SEQUENCE [LARGE SCALE GENOMIC DNA]</scope>
    <source>
        <strain evidence="1 2">CNPSo 3157</strain>
    </source>
</reference>
<dbReference type="AlphaFoldDB" id="A0A7X1NDT7"/>
<sequence length="61" mass="6869">MSDIIRSQCRLPKELNEWLINRAKQESRSKNAQMVVELRARRDEVERGAVFNGAVNGALGG</sequence>
<dbReference type="SUPFAM" id="SSF47598">
    <property type="entry name" value="Ribbon-helix-helix"/>
    <property type="match status" value="1"/>
</dbReference>
<evidence type="ECO:0000313" key="1">
    <source>
        <dbReference type="EMBL" id="MPW20065.1"/>
    </source>
</evidence>
<accession>A0A7X1NDT7</accession>
<organism evidence="1 2">
    <name type="scientific">Paraburkholderia franconis</name>
    <dbReference type="NCBI Taxonomy" id="2654983"/>
    <lineage>
        <taxon>Bacteria</taxon>
        <taxon>Pseudomonadati</taxon>
        <taxon>Pseudomonadota</taxon>
        <taxon>Betaproteobacteria</taxon>
        <taxon>Burkholderiales</taxon>
        <taxon>Burkholderiaceae</taxon>
        <taxon>Paraburkholderia</taxon>
    </lineage>
</organism>
<dbReference type="Gene3D" id="1.10.1220.10">
    <property type="entry name" value="Met repressor-like"/>
    <property type="match status" value="1"/>
</dbReference>
<proteinExistence type="predicted"/>
<dbReference type="RefSeq" id="WP_152762664.1">
    <property type="nucleotide sequence ID" value="NZ_WHNP01000025.1"/>
</dbReference>
<protein>
    <recommendedName>
        <fullName evidence="3">Arc-like DNA binding domain-containing protein</fullName>
    </recommendedName>
</protein>
<gene>
    <name evidence="1" type="ORF">GCT13_25025</name>
</gene>